<evidence type="ECO:0008006" key="3">
    <source>
        <dbReference type="Google" id="ProtNLM"/>
    </source>
</evidence>
<dbReference type="AlphaFoldDB" id="A0AAV4A3X0"/>
<sequence>MCEFRGKHGAAIFNFYLLKNKTTHVDGDRQCKELGYDGLASFSFPEAYRYGLEITEPYRTASPVQVNIGLYLHKPTSTLYWAEGSPVTSDVPWRYPPPDTTGKLPYGKMARDGKFIMKNNDDTALSLCGNCES</sequence>
<protein>
    <recommendedName>
        <fullName evidence="3">C-type lectin domain-containing protein</fullName>
    </recommendedName>
</protein>
<accession>A0AAV4A3X0</accession>
<name>A0AAV4A3X0_9GAST</name>
<dbReference type="CDD" id="cd00037">
    <property type="entry name" value="CLECT"/>
    <property type="match status" value="1"/>
</dbReference>
<gene>
    <name evidence="1" type="ORF">PoB_002785300</name>
</gene>
<dbReference type="SUPFAM" id="SSF56436">
    <property type="entry name" value="C-type lectin-like"/>
    <property type="match status" value="1"/>
</dbReference>
<dbReference type="Proteomes" id="UP000735302">
    <property type="component" value="Unassembled WGS sequence"/>
</dbReference>
<comment type="caution">
    <text evidence="1">The sequence shown here is derived from an EMBL/GenBank/DDBJ whole genome shotgun (WGS) entry which is preliminary data.</text>
</comment>
<evidence type="ECO:0000313" key="1">
    <source>
        <dbReference type="EMBL" id="GFO01348.1"/>
    </source>
</evidence>
<keyword evidence="2" id="KW-1185">Reference proteome</keyword>
<dbReference type="EMBL" id="BLXT01003273">
    <property type="protein sequence ID" value="GFO01348.1"/>
    <property type="molecule type" value="Genomic_DNA"/>
</dbReference>
<dbReference type="InterPro" id="IPR016187">
    <property type="entry name" value="CTDL_fold"/>
</dbReference>
<organism evidence="1 2">
    <name type="scientific">Plakobranchus ocellatus</name>
    <dbReference type="NCBI Taxonomy" id="259542"/>
    <lineage>
        <taxon>Eukaryota</taxon>
        <taxon>Metazoa</taxon>
        <taxon>Spiralia</taxon>
        <taxon>Lophotrochozoa</taxon>
        <taxon>Mollusca</taxon>
        <taxon>Gastropoda</taxon>
        <taxon>Heterobranchia</taxon>
        <taxon>Euthyneura</taxon>
        <taxon>Panpulmonata</taxon>
        <taxon>Sacoglossa</taxon>
        <taxon>Placobranchoidea</taxon>
        <taxon>Plakobranchidae</taxon>
        <taxon>Plakobranchus</taxon>
    </lineage>
</organism>
<evidence type="ECO:0000313" key="2">
    <source>
        <dbReference type="Proteomes" id="UP000735302"/>
    </source>
</evidence>
<reference evidence="1 2" key="1">
    <citation type="journal article" date="2021" name="Elife">
        <title>Chloroplast acquisition without the gene transfer in kleptoplastic sea slugs, Plakobranchus ocellatus.</title>
        <authorList>
            <person name="Maeda T."/>
            <person name="Takahashi S."/>
            <person name="Yoshida T."/>
            <person name="Shimamura S."/>
            <person name="Takaki Y."/>
            <person name="Nagai Y."/>
            <person name="Toyoda A."/>
            <person name="Suzuki Y."/>
            <person name="Arimoto A."/>
            <person name="Ishii H."/>
            <person name="Satoh N."/>
            <person name="Nishiyama T."/>
            <person name="Hasebe M."/>
            <person name="Maruyama T."/>
            <person name="Minagawa J."/>
            <person name="Obokata J."/>
            <person name="Shigenobu S."/>
        </authorList>
    </citation>
    <scope>NUCLEOTIDE SEQUENCE [LARGE SCALE GENOMIC DNA]</scope>
</reference>
<proteinExistence type="predicted"/>